<dbReference type="PANTHER" id="PTHR48178">
    <property type="entry name" value="PEROXISOME BIOGENESIS FACTOR 2"/>
    <property type="match status" value="1"/>
</dbReference>
<dbReference type="GO" id="GO:0061630">
    <property type="term" value="F:ubiquitin protein ligase activity"/>
    <property type="evidence" value="ECO:0007669"/>
    <property type="project" value="UniProtKB-EC"/>
</dbReference>
<dbReference type="InterPro" id="IPR025654">
    <property type="entry name" value="PEX2/10"/>
</dbReference>
<name>A0A9Q5N3R6_SANBA</name>
<evidence type="ECO:0000256" key="2">
    <source>
        <dbReference type="ARBA" id="ARBA00004906"/>
    </source>
</evidence>
<evidence type="ECO:0000256" key="6">
    <source>
        <dbReference type="ARBA" id="ARBA00022692"/>
    </source>
</evidence>
<comment type="similarity">
    <text evidence="3">Belongs to the pex2/pex10/pex12 family.</text>
</comment>
<keyword evidence="10" id="KW-0862">Zinc</keyword>
<dbReference type="Proteomes" id="UP000757232">
    <property type="component" value="Unassembled WGS sequence"/>
</dbReference>
<dbReference type="EC" id="2.3.2.36" evidence="17"/>
<evidence type="ECO:0000256" key="16">
    <source>
        <dbReference type="ARBA" id="ARBA00034438"/>
    </source>
</evidence>
<evidence type="ECO:0000256" key="12">
    <source>
        <dbReference type="ARBA" id="ARBA00022989"/>
    </source>
</evidence>
<evidence type="ECO:0000256" key="15">
    <source>
        <dbReference type="ARBA" id="ARBA00032511"/>
    </source>
</evidence>
<evidence type="ECO:0000256" key="10">
    <source>
        <dbReference type="ARBA" id="ARBA00022833"/>
    </source>
</evidence>
<keyword evidence="13" id="KW-0472">Membrane</keyword>
<dbReference type="GO" id="GO:0005778">
    <property type="term" value="C:peroxisomal membrane"/>
    <property type="evidence" value="ECO:0007669"/>
    <property type="project" value="UniProtKB-SubCell"/>
</dbReference>
<keyword evidence="12" id="KW-1133">Transmembrane helix</keyword>
<dbReference type="GO" id="GO:0008270">
    <property type="term" value="F:zinc ion binding"/>
    <property type="evidence" value="ECO:0007669"/>
    <property type="project" value="UniProtKB-KW"/>
</dbReference>
<evidence type="ECO:0000256" key="13">
    <source>
        <dbReference type="ARBA" id="ARBA00023136"/>
    </source>
</evidence>
<proteinExistence type="inferred from homology"/>
<evidence type="ECO:0000256" key="1">
    <source>
        <dbReference type="ARBA" id="ARBA00004585"/>
    </source>
</evidence>
<comment type="caution">
    <text evidence="19">The sequence shown here is derived from an EMBL/GenBank/DDBJ whole genome shotgun (WGS) entry which is preliminary data.</text>
</comment>
<dbReference type="GO" id="GO:0016567">
    <property type="term" value="P:protein ubiquitination"/>
    <property type="evidence" value="ECO:0007669"/>
    <property type="project" value="UniProtKB-ARBA"/>
</dbReference>
<keyword evidence="6" id="KW-0812">Transmembrane</keyword>
<dbReference type="PANTHER" id="PTHR48178:SF1">
    <property type="entry name" value="PEROXISOME BIOGENESIS FACTOR 2"/>
    <property type="match status" value="1"/>
</dbReference>
<dbReference type="InterPro" id="IPR006845">
    <property type="entry name" value="Pex_N"/>
</dbReference>
<evidence type="ECO:0000256" key="11">
    <source>
        <dbReference type="ARBA" id="ARBA00022927"/>
    </source>
</evidence>
<keyword evidence="5" id="KW-0808">Transferase</keyword>
<protein>
    <recommendedName>
        <fullName evidence="17">RING-type E3 ubiquitin transferase (cysteine targeting)</fullName>
        <ecNumber evidence="17">2.3.2.36</ecNumber>
    </recommendedName>
    <alternativeName>
        <fullName evidence="15">Peroxin-2</fullName>
    </alternativeName>
</protein>
<evidence type="ECO:0000256" key="7">
    <source>
        <dbReference type="ARBA" id="ARBA00022723"/>
    </source>
</evidence>
<evidence type="ECO:0000256" key="17">
    <source>
        <dbReference type="ARBA" id="ARBA00034523"/>
    </source>
</evidence>
<keyword evidence="7" id="KW-0479">Metal-binding</keyword>
<dbReference type="GO" id="GO:0016562">
    <property type="term" value="P:protein import into peroxisome matrix, receptor recycling"/>
    <property type="evidence" value="ECO:0007669"/>
    <property type="project" value="UniProtKB-ARBA"/>
</dbReference>
<keyword evidence="20" id="KW-1185">Reference proteome</keyword>
<gene>
    <name evidence="19" type="ORF">A7U60_g5461</name>
</gene>
<evidence type="ECO:0000313" key="20">
    <source>
        <dbReference type="Proteomes" id="UP000757232"/>
    </source>
</evidence>
<evidence type="ECO:0000259" key="18">
    <source>
        <dbReference type="Pfam" id="PF04757"/>
    </source>
</evidence>
<keyword evidence="14" id="KW-0576">Peroxisome</keyword>
<comment type="pathway">
    <text evidence="2">Protein modification; protein ubiquitination.</text>
</comment>
<dbReference type="OrthoDB" id="1701437at2759"/>
<comment type="subcellular location">
    <subcellularLocation>
        <location evidence="1">Peroxisome membrane</location>
        <topology evidence="1">Multi-pass membrane protein</topology>
    </subcellularLocation>
</comment>
<keyword evidence="4" id="KW-0813">Transport</keyword>
<evidence type="ECO:0000256" key="3">
    <source>
        <dbReference type="ARBA" id="ARBA00008704"/>
    </source>
</evidence>
<keyword evidence="8" id="KW-0863">Zinc-finger</keyword>
<evidence type="ECO:0000256" key="14">
    <source>
        <dbReference type="ARBA" id="ARBA00023140"/>
    </source>
</evidence>
<comment type="catalytic activity">
    <reaction evidence="16">
        <text>[E2 ubiquitin-conjugating enzyme]-S-ubiquitinyl-L-cysteine + [acceptor protein]-L-cysteine = [E2 ubiquitin-conjugating enzyme]-L-cysteine + [acceptor protein]-S-ubiquitinyl-L-cysteine.</text>
        <dbReference type="EC" id="2.3.2.36"/>
    </reaction>
</comment>
<dbReference type="AlphaFoldDB" id="A0A9Q5N3R6"/>
<evidence type="ECO:0000313" key="19">
    <source>
        <dbReference type="EMBL" id="OCB87555.1"/>
    </source>
</evidence>
<dbReference type="EMBL" id="LNZH02000191">
    <property type="protein sequence ID" value="OCB87555.1"/>
    <property type="molecule type" value="Genomic_DNA"/>
</dbReference>
<evidence type="ECO:0000256" key="5">
    <source>
        <dbReference type="ARBA" id="ARBA00022679"/>
    </source>
</evidence>
<evidence type="ECO:0000256" key="4">
    <source>
        <dbReference type="ARBA" id="ARBA00022448"/>
    </source>
</evidence>
<accession>A0A9Q5N3R6</accession>
<evidence type="ECO:0000256" key="9">
    <source>
        <dbReference type="ARBA" id="ARBA00022786"/>
    </source>
</evidence>
<evidence type="ECO:0000256" key="8">
    <source>
        <dbReference type="ARBA" id="ARBA00022771"/>
    </source>
</evidence>
<reference evidence="19" key="1">
    <citation type="submission" date="2016-06" db="EMBL/GenBank/DDBJ databases">
        <title>Draft Genome sequence of the fungus Inonotus baumii.</title>
        <authorList>
            <person name="Zhu H."/>
            <person name="Lin W."/>
        </authorList>
    </citation>
    <scope>NUCLEOTIDE SEQUENCE</scope>
    <source>
        <strain evidence="19">821</strain>
    </source>
</reference>
<organism evidence="19 20">
    <name type="scientific">Sanghuangporus baumii</name>
    <name type="common">Phellinus baumii</name>
    <dbReference type="NCBI Taxonomy" id="108892"/>
    <lineage>
        <taxon>Eukaryota</taxon>
        <taxon>Fungi</taxon>
        <taxon>Dikarya</taxon>
        <taxon>Basidiomycota</taxon>
        <taxon>Agaricomycotina</taxon>
        <taxon>Agaricomycetes</taxon>
        <taxon>Hymenochaetales</taxon>
        <taxon>Hymenochaetaceae</taxon>
        <taxon>Sanghuangporus</taxon>
    </lineage>
</organism>
<dbReference type="Pfam" id="PF04757">
    <property type="entry name" value="Pex2_Pex12"/>
    <property type="match status" value="1"/>
</dbReference>
<feature type="domain" description="Pex N-terminal" evidence="18">
    <location>
        <begin position="44"/>
        <end position="262"/>
    </location>
</feature>
<sequence length="455" mass="51138">MSTRWQKAWEDAEPQLTEWRRAWPSSSSKPRVLRVNQLDAELLDEELVQLLQEPLAKALSLVNVVFRSKLEPELSLFIRLVLYKFSLWDAGATYGAKLQDLRYRCKWSTTRALARSSGPSRLFLPHIDIEDHLASGLPKSALVMHASLTMLVPYFHARIRSHALSNAWPDTPSSDKRRKAWNILSNLESAHSAGALLSFVVFLWNGRYRTLADRLLGMRLVPSQKLTNRQVSYEFMNRQMVWHAFTEFLLLFLPVFSSRAFRRIYNHVTSRMRNFNWSSIFHSSSASGSRGSSQVSSQTGKFFGLPENQCAICADNASFGLSSLPGASVSSESNTFAAYLESAATIPSTSSAQPGAEGMEDVPPTYPITISYRASCGHIYCYVCLSERLLRAVDDGDDGWTCLRCLETVYSCERVDAICEDDTARTSEGWASEIDERASFESDMDMSLGSEHSDL</sequence>
<keyword evidence="9" id="KW-0833">Ubl conjugation pathway</keyword>
<keyword evidence="11" id="KW-0653">Protein transport</keyword>